<organism evidence="1 4">
    <name type="scientific">Plasmodium ovale wallikeri</name>
    <dbReference type="NCBI Taxonomy" id="864142"/>
    <lineage>
        <taxon>Eukaryota</taxon>
        <taxon>Sar</taxon>
        <taxon>Alveolata</taxon>
        <taxon>Apicomplexa</taxon>
        <taxon>Aconoidasida</taxon>
        <taxon>Haemosporida</taxon>
        <taxon>Plasmodiidae</taxon>
        <taxon>Plasmodium</taxon>
        <taxon>Plasmodium (Plasmodium)</taxon>
    </lineage>
</organism>
<dbReference type="Proteomes" id="UP000078550">
    <property type="component" value="Unassembled WGS sequence"/>
</dbReference>
<dbReference type="Proteomes" id="UP000078555">
    <property type="component" value="Unassembled WGS sequence"/>
</dbReference>
<name>A0A1A8ZF77_PLAOA</name>
<evidence type="ECO:0000313" key="2">
    <source>
        <dbReference type="EMBL" id="SBT42938.1"/>
    </source>
</evidence>
<gene>
    <name evidence="1" type="ORF">POVWA1_046470</name>
    <name evidence="2" type="ORF">POVWA2_045020</name>
</gene>
<protein>
    <submittedName>
        <fullName evidence="1">Uncharacterized protein</fullName>
    </submittedName>
</protein>
<dbReference type="EMBL" id="FLRE01000165">
    <property type="protein sequence ID" value="SBT42938.1"/>
    <property type="molecule type" value="Genomic_DNA"/>
</dbReference>
<accession>A0A1A8ZF77</accession>
<evidence type="ECO:0000313" key="4">
    <source>
        <dbReference type="Proteomes" id="UP000078555"/>
    </source>
</evidence>
<sequence length="77" mass="9078">MLNRSICTNVTRLTNLLILRRGDAIAFFNFSHLHMHSSARELCKQGHVERRKERTIQKLEELVNTVRKHPTNIVRLD</sequence>
<reference evidence="1" key="2">
    <citation type="submission" date="2016-05" db="EMBL/GenBank/DDBJ databases">
        <authorList>
            <person name="Lavstsen T."/>
            <person name="Jespersen J.S."/>
        </authorList>
    </citation>
    <scope>NUCLEOTIDE SEQUENCE [LARGE SCALE GENOMIC DNA]</scope>
</reference>
<dbReference type="AlphaFoldDB" id="A0A1A8ZF77"/>
<proteinExistence type="predicted"/>
<dbReference type="EMBL" id="FLRD01000124">
    <property type="protein sequence ID" value="SBT42660.1"/>
    <property type="molecule type" value="Genomic_DNA"/>
</dbReference>
<keyword evidence="4" id="KW-1185">Reference proteome</keyword>
<evidence type="ECO:0000313" key="3">
    <source>
        <dbReference type="Proteomes" id="UP000078550"/>
    </source>
</evidence>
<reference evidence="3 4" key="1">
    <citation type="submission" date="2016-05" db="EMBL/GenBank/DDBJ databases">
        <authorList>
            <person name="Naeem Raeece"/>
        </authorList>
    </citation>
    <scope>NUCLEOTIDE SEQUENCE [LARGE SCALE GENOMIC DNA]</scope>
</reference>
<evidence type="ECO:0000313" key="1">
    <source>
        <dbReference type="EMBL" id="SBT42660.1"/>
    </source>
</evidence>